<comment type="caution">
    <text evidence="1">The sequence shown here is derived from an EMBL/GenBank/DDBJ whole genome shotgun (WGS) entry which is preliminary data.</text>
</comment>
<organism evidence="1 2">
    <name type="scientific">Photobacterium pectinilyticum</name>
    <dbReference type="NCBI Taxonomy" id="2906793"/>
    <lineage>
        <taxon>Bacteria</taxon>
        <taxon>Pseudomonadati</taxon>
        <taxon>Pseudomonadota</taxon>
        <taxon>Gammaproteobacteria</taxon>
        <taxon>Vibrionales</taxon>
        <taxon>Vibrionaceae</taxon>
        <taxon>Photobacterium</taxon>
    </lineage>
</organism>
<name>A0ABT1N3U4_9GAMM</name>
<evidence type="ECO:0000313" key="2">
    <source>
        <dbReference type="Proteomes" id="UP001524460"/>
    </source>
</evidence>
<dbReference type="RefSeq" id="WP_255042271.1">
    <property type="nucleotide sequence ID" value="NZ_JANEYT010000018.1"/>
</dbReference>
<dbReference type="EMBL" id="JANEYT010000018">
    <property type="protein sequence ID" value="MCQ1058391.1"/>
    <property type="molecule type" value="Genomic_DNA"/>
</dbReference>
<dbReference type="InterPro" id="IPR036890">
    <property type="entry name" value="HATPase_C_sf"/>
</dbReference>
<reference evidence="1 2" key="1">
    <citation type="submission" date="2022-07" db="EMBL/GenBank/DDBJ databases">
        <title>Photobacterium pectinilyticum sp. nov., a marine bacterium isolated from surface seawater of Qingdao offshore.</title>
        <authorList>
            <person name="Wang X."/>
        </authorList>
    </citation>
    <scope>NUCLEOTIDE SEQUENCE [LARGE SCALE GENOMIC DNA]</scope>
    <source>
        <strain evidence="1 2">ZSDE20</strain>
    </source>
</reference>
<keyword evidence="2" id="KW-1185">Reference proteome</keyword>
<evidence type="ECO:0008006" key="3">
    <source>
        <dbReference type="Google" id="ProtNLM"/>
    </source>
</evidence>
<evidence type="ECO:0000313" key="1">
    <source>
        <dbReference type="EMBL" id="MCQ1058391.1"/>
    </source>
</evidence>
<protein>
    <recommendedName>
        <fullName evidence="3">ATP-binding protein</fullName>
    </recommendedName>
</protein>
<dbReference type="Proteomes" id="UP001524460">
    <property type="component" value="Unassembled WGS sequence"/>
</dbReference>
<dbReference type="SUPFAM" id="SSF55874">
    <property type="entry name" value="ATPase domain of HSP90 chaperone/DNA topoisomerase II/histidine kinase"/>
    <property type="match status" value="1"/>
</dbReference>
<proteinExistence type="predicted"/>
<gene>
    <name evidence="1" type="ORF">NHN17_10005</name>
</gene>
<accession>A0ABT1N3U4</accession>
<sequence length="93" mass="10410">MFTGQQSTNHEIINQEQQPFQGGESLIYQAIYAQAGSLSKTVAETVMNAFDSNSSEIHITFELDSQFRISDNGTGFGQGLSKPERKQFILEKY</sequence>
<dbReference type="Gene3D" id="3.30.565.10">
    <property type="entry name" value="Histidine kinase-like ATPase, C-terminal domain"/>
    <property type="match status" value="1"/>
</dbReference>